<dbReference type="Proteomes" id="UP000467240">
    <property type="component" value="Unassembled WGS sequence"/>
</dbReference>
<dbReference type="RefSeq" id="WP_158039347.1">
    <property type="nucleotide sequence ID" value="NZ_JACCFV010000001.1"/>
</dbReference>
<name>A0A7J5C010_9MICO</name>
<organism evidence="3 4">
    <name type="scientific">Pseudoclavibacter chungangensis</name>
    <dbReference type="NCBI Taxonomy" id="587635"/>
    <lineage>
        <taxon>Bacteria</taxon>
        <taxon>Bacillati</taxon>
        <taxon>Actinomycetota</taxon>
        <taxon>Actinomycetes</taxon>
        <taxon>Micrococcales</taxon>
        <taxon>Microbacteriaceae</taxon>
        <taxon>Pseudoclavibacter</taxon>
    </lineage>
</organism>
<feature type="transmembrane region" description="Helical" evidence="2">
    <location>
        <begin position="12"/>
        <end position="39"/>
    </location>
</feature>
<keyword evidence="4" id="KW-1185">Reference proteome</keyword>
<evidence type="ECO:0000256" key="1">
    <source>
        <dbReference type="SAM" id="MobiDB-lite"/>
    </source>
</evidence>
<reference evidence="3 4" key="1">
    <citation type="submission" date="2019-09" db="EMBL/GenBank/DDBJ databases">
        <title>Phylogeny of genus Pseudoclavibacter and closely related genus.</title>
        <authorList>
            <person name="Li Y."/>
        </authorList>
    </citation>
    <scope>NUCLEOTIDE SEQUENCE [LARGE SCALE GENOMIC DNA]</scope>
    <source>
        <strain evidence="3 4">DSM 23821</strain>
    </source>
</reference>
<protein>
    <submittedName>
        <fullName evidence="3">Uncharacterized protein</fullName>
    </submittedName>
</protein>
<dbReference type="EMBL" id="WBJZ01000003">
    <property type="protein sequence ID" value="KAB1660247.1"/>
    <property type="molecule type" value="Genomic_DNA"/>
</dbReference>
<feature type="region of interest" description="Disordered" evidence="1">
    <location>
        <begin position="298"/>
        <end position="321"/>
    </location>
</feature>
<dbReference type="AlphaFoldDB" id="A0A7J5C010"/>
<proteinExistence type="predicted"/>
<keyword evidence="2" id="KW-0472">Membrane</keyword>
<evidence type="ECO:0000256" key="2">
    <source>
        <dbReference type="SAM" id="Phobius"/>
    </source>
</evidence>
<accession>A0A7J5C010</accession>
<keyword evidence="2" id="KW-1133">Transmembrane helix</keyword>
<sequence>MESTRSRRGGQRLGIGIGIAGATGLGTAAAVTALVAGALAPAAGPAVAADGDAPGGTPRSVEITAVDLRPGAGEYLKIDEQLDQVLIVQPTPDFPDEPFAGPATRADATAAILTSWQSTTYSAGDAGVESVDVSTPGFVGVEIYGDRAAATAAWDAKYAPADVYGSGVLDPAPAETERWIDEESGIAGLFELPASEVPGDVEGMITMWESRAAELGLSSAGAYALGALDAGGFNLSAPEVRLVVFEALQQVEGVDVSSDADALVFTGSTQDGTTVELQVDASRGIVTSVAEYEGARAGGLVPDDVPDVTQRFDDETVTSAP</sequence>
<evidence type="ECO:0000313" key="4">
    <source>
        <dbReference type="Proteomes" id="UP000467240"/>
    </source>
</evidence>
<keyword evidence="2" id="KW-0812">Transmembrane</keyword>
<dbReference type="OrthoDB" id="3387554at2"/>
<evidence type="ECO:0000313" key="3">
    <source>
        <dbReference type="EMBL" id="KAB1660247.1"/>
    </source>
</evidence>
<comment type="caution">
    <text evidence="3">The sequence shown here is derived from an EMBL/GenBank/DDBJ whole genome shotgun (WGS) entry which is preliminary data.</text>
</comment>
<gene>
    <name evidence="3" type="ORF">F8O01_02630</name>
</gene>